<dbReference type="PANTHER" id="PTHR15682:SF2">
    <property type="entry name" value="UNHEALTHY RIBOSOME BIOGENESIS PROTEIN 2 HOMOLOG"/>
    <property type="match status" value="1"/>
</dbReference>
<protein>
    <submittedName>
        <fullName evidence="2">Unhealthy ribosome biogenesis protein 2-like protein</fullName>
    </submittedName>
</protein>
<feature type="domain" description="Nucleolar 27S pre-rRNA processing Urb2/Npa2 C-terminal" evidence="1">
    <location>
        <begin position="1265"/>
        <end position="1463"/>
    </location>
</feature>
<proteinExistence type="predicted"/>
<dbReference type="GO" id="GO:0005730">
    <property type="term" value="C:nucleolus"/>
    <property type="evidence" value="ECO:0007669"/>
    <property type="project" value="TreeGrafter"/>
</dbReference>
<dbReference type="InterPro" id="IPR052609">
    <property type="entry name" value="Ribosome_Biogenesis_Reg"/>
</dbReference>
<gene>
    <name evidence="2" type="ORF">CGI_10026946</name>
</gene>
<evidence type="ECO:0000259" key="1">
    <source>
        <dbReference type="Pfam" id="PF10441"/>
    </source>
</evidence>
<dbReference type="Pfam" id="PF10441">
    <property type="entry name" value="Urb2"/>
    <property type="match status" value="1"/>
</dbReference>
<name>K1R8G8_MAGGI</name>
<dbReference type="HOGENOM" id="CLU_251606_0_0_1"/>
<accession>K1R8G8</accession>
<organism evidence="2">
    <name type="scientific">Magallana gigas</name>
    <name type="common">Pacific oyster</name>
    <name type="synonym">Crassostrea gigas</name>
    <dbReference type="NCBI Taxonomy" id="29159"/>
    <lineage>
        <taxon>Eukaryota</taxon>
        <taxon>Metazoa</taxon>
        <taxon>Spiralia</taxon>
        <taxon>Lophotrochozoa</taxon>
        <taxon>Mollusca</taxon>
        <taxon>Bivalvia</taxon>
        <taxon>Autobranchia</taxon>
        <taxon>Pteriomorphia</taxon>
        <taxon>Ostreida</taxon>
        <taxon>Ostreoidea</taxon>
        <taxon>Ostreidae</taxon>
        <taxon>Magallana</taxon>
    </lineage>
</organism>
<evidence type="ECO:0000313" key="2">
    <source>
        <dbReference type="EMBL" id="EKC39939.1"/>
    </source>
</evidence>
<dbReference type="InParanoid" id="K1R8G8"/>
<sequence>MLGVVEGAAWYTALTTFIAYRLFSARIYTKLKDRNCDIKDRLKLAKFAWFSDKVILPNKEQVLIDFLSGLLLNKKRSNVSENETCLVWRCLYEVLQSKKCHSPGKSKQTLIIKPSICQVLCNSILLECKKNSGCTADIVGCALAIIRSPTLSYVFTSKYDFLVRLLSNVLQLVVQTIKDDRVIPPDYIQLLQRCTSAYSVSQRAHPQQEKVFQSVVDCLLSPILLLENATEKYPELKDCAEILTNVLDQALFHKEHHPFYENFLSSVVGKDETKHKVSKTIESFFHSLSNLLSKQKGKDCNTDTDKMASRYLIVFFENFLSYKCHGDKPLTGFRLFVHICGLLGVKDDTPGLCKPPLSEQDVVAVVSSLLRSLLKHDIYSQPQDAAEDNVQLKFYSHVLVVVLQHRQSSSFFSCLESLLELNHVILEAKMTEVIQIAWLEESAEELTGKRLTFLENFVTKLFNTYSKLRQIPKLFNLLLTSLNGKVPHSLSPLLSERISIGLGEIVEGLPQTVAVEVWRLLLKAIEEYLPKLEHEGEKFLFVAEIFAVFLSNVKIADYTITHLTRSKVKEVMADTQLNVLAPLAEIVTSEKPIVFSTLLLSYSWGELCLLLEEFVPESKRSGCHQQNVYKDLETVFTISSNTWKELHTIATSTNQKRDLYLWKLLTTLVLKAVLVYKGIEQSSEYVSEILLRLFSDVDKSFGEDECVSYGMLWEISAQNYNMASLDLGLSMVPLCGTLLAHKTTQQITDLVVHIMVHGKTKSSTPRKKRRPNPISLEAVMNGLCDSVFTTADKSEQMKKLQHISNLVNEGMLSGEGKCLQEVETSSLVNCIQIIAVIQQSDHSPEEKLRGFLGGLALLSQGISSEGKTKEEMLDKIITLLIQIVEKVGQVPVFHLLDINSYICWLNSIIHGKKKTFSRGLCRKFELFLEMSCRVMVTDFQILPKLLNIITKELQDSQEVPCFLAPILKEISQLSNRSYLKGDVISLCQTAVSQVYLNLQPLYATDRKSAETLTVSHVHVMSAIVGILPKDQILQGNINCVYQFCLKVLDNPEEDVLVTSASLGFLESLCLCIDTKKDLLSSEQKIILWRTLKKLFYDFFINGNRQKKTVENSHLGREAVEKPLYFTDDHIVSPLQDREKEQSWHWMKKKMIFDGCLSGDGRKLVFKQIQSTIGALVFSLGTDQFQIVIETLLSDCSLRELVGDDFCRVLASLHLWNQVIQNELTEEKGSVVVRAVDEMMIIFQSAIIQLKDIKEEGIFHHLIVPLLTCQSDMLNFGPALMSSQCATMALQSCGYIPSCILSHYPAFLAVCGVLTSLIVHHTVTIFKSRSTRRSAVSVNLQLPRETLCWKFTNTGELRLMKSLITFGNQDTLIDKDSINDAKQCAHLLNKLYALMASHKPEFSKVAVYMVANYVTEIQKVTLHPVVKRALIPAVYAVLDICDTHAVSQLHVVLNQGVKEVFKMLGMKHHLTLR</sequence>
<dbReference type="EMBL" id="JH816287">
    <property type="protein sequence ID" value="EKC39939.1"/>
    <property type="molecule type" value="Genomic_DNA"/>
</dbReference>
<dbReference type="GO" id="GO:0042254">
    <property type="term" value="P:ribosome biogenesis"/>
    <property type="evidence" value="ECO:0007669"/>
    <property type="project" value="TreeGrafter"/>
</dbReference>
<reference evidence="2" key="1">
    <citation type="journal article" date="2012" name="Nature">
        <title>The oyster genome reveals stress adaptation and complexity of shell formation.</title>
        <authorList>
            <person name="Zhang G."/>
            <person name="Fang X."/>
            <person name="Guo X."/>
            <person name="Li L."/>
            <person name="Luo R."/>
            <person name="Xu F."/>
            <person name="Yang P."/>
            <person name="Zhang L."/>
            <person name="Wang X."/>
            <person name="Qi H."/>
            <person name="Xiong Z."/>
            <person name="Que H."/>
            <person name="Xie Y."/>
            <person name="Holland P.W."/>
            <person name="Paps J."/>
            <person name="Zhu Y."/>
            <person name="Wu F."/>
            <person name="Chen Y."/>
            <person name="Wang J."/>
            <person name="Peng C."/>
            <person name="Meng J."/>
            <person name="Yang L."/>
            <person name="Liu J."/>
            <person name="Wen B."/>
            <person name="Zhang N."/>
            <person name="Huang Z."/>
            <person name="Zhu Q."/>
            <person name="Feng Y."/>
            <person name="Mount A."/>
            <person name="Hedgecock D."/>
            <person name="Xu Z."/>
            <person name="Liu Y."/>
            <person name="Domazet-Loso T."/>
            <person name="Du Y."/>
            <person name="Sun X."/>
            <person name="Zhang S."/>
            <person name="Liu B."/>
            <person name="Cheng P."/>
            <person name="Jiang X."/>
            <person name="Li J."/>
            <person name="Fan D."/>
            <person name="Wang W."/>
            <person name="Fu W."/>
            <person name="Wang T."/>
            <person name="Wang B."/>
            <person name="Zhang J."/>
            <person name="Peng Z."/>
            <person name="Li Y."/>
            <person name="Li N."/>
            <person name="Wang J."/>
            <person name="Chen M."/>
            <person name="He Y."/>
            <person name="Tan F."/>
            <person name="Song X."/>
            <person name="Zheng Q."/>
            <person name="Huang R."/>
            <person name="Yang H."/>
            <person name="Du X."/>
            <person name="Chen L."/>
            <person name="Yang M."/>
            <person name="Gaffney P.M."/>
            <person name="Wang S."/>
            <person name="Luo L."/>
            <person name="She Z."/>
            <person name="Ming Y."/>
            <person name="Huang W."/>
            <person name="Zhang S."/>
            <person name="Huang B."/>
            <person name="Zhang Y."/>
            <person name="Qu T."/>
            <person name="Ni P."/>
            <person name="Miao G."/>
            <person name="Wang J."/>
            <person name="Wang Q."/>
            <person name="Steinberg C.E."/>
            <person name="Wang H."/>
            <person name="Li N."/>
            <person name="Qian L."/>
            <person name="Zhang G."/>
            <person name="Li Y."/>
            <person name="Yang H."/>
            <person name="Liu X."/>
            <person name="Wang J."/>
            <person name="Yin Y."/>
            <person name="Wang J."/>
        </authorList>
    </citation>
    <scope>NUCLEOTIDE SEQUENCE [LARGE SCALE GENOMIC DNA]</scope>
    <source>
        <strain evidence="2">05x7-T-G4-1.051#20</strain>
    </source>
</reference>
<dbReference type="InterPro" id="IPR018849">
    <property type="entry name" value="Urb2/Npa2_C"/>
</dbReference>
<dbReference type="PANTHER" id="PTHR15682">
    <property type="entry name" value="UNHEALTHY RIBOSOME BIOGENESIS PROTEIN 2 HOMOLOG"/>
    <property type="match status" value="1"/>
</dbReference>